<sequence>RISETDMQILDKCEKFEIPTFLVRTNSETHIRNLKRSRKITKEEAIKKLIKDTRESVKKNLEAGNYNDPNKKVYIVDRYVLGEIVSSFTKMHYSNITEDDLRSAADSVEGIIDECNLLMDLLDTARERRH</sequence>
<evidence type="ECO:0000313" key="1">
    <source>
        <dbReference type="EMBL" id="CAG8680282.1"/>
    </source>
</evidence>
<dbReference type="InterPro" id="IPR027417">
    <property type="entry name" value="P-loop_NTPase"/>
</dbReference>
<gene>
    <name evidence="1" type="ORF">PBRASI_LOCUS11766</name>
</gene>
<name>A0A9N9EMI7_9GLOM</name>
<dbReference type="AlphaFoldDB" id="A0A9N9EMI7"/>
<dbReference type="Gene3D" id="3.40.50.300">
    <property type="entry name" value="P-loop containing nucleotide triphosphate hydrolases"/>
    <property type="match status" value="1"/>
</dbReference>
<evidence type="ECO:0000313" key="2">
    <source>
        <dbReference type="Proteomes" id="UP000789739"/>
    </source>
</evidence>
<proteinExistence type="predicted"/>
<reference evidence="1" key="1">
    <citation type="submission" date="2021-06" db="EMBL/GenBank/DDBJ databases">
        <authorList>
            <person name="Kallberg Y."/>
            <person name="Tangrot J."/>
            <person name="Rosling A."/>
        </authorList>
    </citation>
    <scope>NUCLEOTIDE SEQUENCE</scope>
    <source>
        <strain evidence="1">BR232B</strain>
    </source>
</reference>
<dbReference type="OrthoDB" id="2681839at2759"/>
<protein>
    <submittedName>
        <fullName evidence="1">4119_t:CDS:1</fullName>
    </submittedName>
</protein>
<organism evidence="1 2">
    <name type="scientific">Paraglomus brasilianum</name>
    <dbReference type="NCBI Taxonomy" id="144538"/>
    <lineage>
        <taxon>Eukaryota</taxon>
        <taxon>Fungi</taxon>
        <taxon>Fungi incertae sedis</taxon>
        <taxon>Mucoromycota</taxon>
        <taxon>Glomeromycotina</taxon>
        <taxon>Glomeromycetes</taxon>
        <taxon>Paraglomerales</taxon>
        <taxon>Paraglomeraceae</taxon>
        <taxon>Paraglomus</taxon>
    </lineage>
</organism>
<accession>A0A9N9EMI7</accession>
<comment type="caution">
    <text evidence="1">The sequence shown here is derived from an EMBL/GenBank/DDBJ whole genome shotgun (WGS) entry which is preliminary data.</text>
</comment>
<feature type="non-terminal residue" evidence="1">
    <location>
        <position position="1"/>
    </location>
</feature>
<dbReference type="EMBL" id="CAJVPI010006809">
    <property type="protein sequence ID" value="CAG8680282.1"/>
    <property type="molecule type" value="Genomic_DNA"/>
</dbReference>
<dbReference type="Proteomes" id="UP000789739">
    <property type="component" value="Unassembled WGS sequence"/>
</dbReference>
<keyword evidence="2" id="KW-1185">Reference proteome</keyword>